<dbReference type="Gene3D" id="3.40.50.300">
    <property type="entry name" value="P-loop containing nucleotide triphosphate hydrolases"/>
    <property type="match status" value="1"/>
</dbReference>
<keyword evidence="2" id="KW-0067">ATP-binding</keyword>
<organism evidence="5 6">
    <name type="scientific">Brevundimonas lenta</name>
    <dbReference type="NCBI Taxonomy" id="424796"/>
    <lineage>
        <taxon>Bacteria</taxon>
        <taxon>Pseudomonadati</taxon>
        <taxon>Pseudomonadota</taxon>
        <taxon>Alphaproteobacteria</taxon>
        <taxon>Caulobacterales</taxon>
        <taxon>Caulobacteraceae</taxon>
        <taxon>Brevundimonas</taxon>
    </lineage>
</organism>
<evidence type="ECO:0000256" key="3">
    <source>
        <dbReference type="ARBA" id="ARBA00061607"/>
    </source>
</evidence>
<dbReference type="RefSeq" id="WP_183204806.1">
    <property type="nucleotide sequence ID" value="NZ_BAAAER010000007.1"/>
</dbReference>
<comment type="caution">
    <text evidence="5">The sequence shown here is derived from an EMBL/GenBank/DDBJ whole genome shotgun (WGS) entry which is preliminary data.</text>
</comment>
<dbReference type="GO" id="GO:0005524">
    <property type="term" value="F:ATP binding"/>
    <property type="evidence" value="ECO:0007669"/>
    <property type="project" value="UniProtKB-KW"/>
</dbReference>
<dbReference type="InterPro" id="IPR011703">
    <property type="entry name" value="ATPase_AAA-3"/>
</dbReference>
<dbReference type="InterPro" id="IPR027417">
    <property type="entry name" value="P-loop_NTPase"/>
</dbReference>
<sequence length="318" mass="33881">MHVNEVKEIAGRVRAEIARAVVGQDAAVDLLLTALFAGGHVLLEGPPGTAKTLLAQSFAKAVGMDYGRIQFTPDLMPGDIIGSNLFNFQTSSFTLTRGPIFCEVLLADEINRTPPKTQAALLEAMQERQITIDGEAHRLSPQFTVIATQNPIEQQGTYPLPEAQLDRFLFKHVVDYPSLEQEHAIIAAHGGRVGQMHPDALGVSVAADAATVRAAVEAVADVRLTEEVVGYIAGLVRATRASADIETGASPRAGAMLAVAARARAALDGRDYVIPDDVKTLAIPALRHRLVLSPAAEIEGRRVEQVLAGLVDQVAAPR</sequence>
<dbReference type="CDD" id="cd00009">
    <property type="entry name" value="AAA"/>
    <property type="match status" value="1"/>
</dbReference>
<comment type="similarity">
    <text evidence="3">Belongs to the MoxR family.</text>
</comment>
<name>A0A7W6JEP3_9CAUL</name>
<evidence type="ECO:0000259" key="4">
    <source>
        <dbReference type="SMART" id="SM00382"/>
    </source>
</evidence>
<dbReference type="PANTHER" id="PTHR42759">
    <property type="entry name" value="MOXR FAMILY PROTEIN"/>
    <property type="match status" value="1"/>
</dbReference>
<dbReference type="EC" id="3.6.3.-" evidence="5"/>
<dbReference type="SUPFAM" id="SSF52540">
    <property type="entry name" value="P-loop containing nucleoside triphosphate hydrolases"/>
    <property type="match status" value="1"/>
</dbReference>
<dbReference type="AlphaFoldDB" id="A0A7W6JEP3"/>
<dbReference type="Gene3D" id="1.10.8.80">
    <property type="entry name" value="Magnesium chelatase subunit I, C-Terminal domain"/>
    <property type="match status" value="1"/>
</dbReference>
<feature type="domain" description="AAA+ ATPase" evidence="4">
    <location>
        <begin position="37"/>
        <end position="179"/>
    </location>
</feature>
<keyword evidence="5" id="KW-0378">Hydrolase</keyword>
<dbReference type="InterPro" id="IPR041628">
    <property type="entry name" value="ChlI/MoxR_AAA_lid"/>
</dbReference>
<dbReference type="FunFam" id="3.40.50.300:FF:000640">
    <property type="entry name" value="MoxR family ATPase"/>
    <property type="match status" value="1"/>
</dbReference>
<dbReference type="Pfam" id="PF07726">
    <property type="entry name" value="AAA_3"/>
    <property type="match status" value="1"/>
</dbReference>
<dbReference type="InterPro" id="IPR050764">
    <property type="entry name" value="CbbQ/NirQ/NorQ/GpvN"/>
</dbReference>
<reference evidence="5 6" key="1">
    <citation type="submission" date="2020-08" db="EMBL/GenBank/DDBJ databases">
        <title>Genomic Encyclopedia of Type Strains, Phase IV (KMG-IV): sequencing the most valuable type-strain genomes for metagenomic binning, comparative biology and taxonomic classification.</title>
        <authorList>
            <person name="Goeker M."/>
        </authorList>
    </citation>
    <scope>NUCLEOTIDE SEQUENCE [LARGE SCALE GENOMIC DNA]</scope>
    <source>
        <strain evidence="5 6">DSM 23960</strain>
    </source>
</reference>
<evidence type="ECO:0000313" key="6">
    <source>
        <dbReference type="Proteomes" id="UP000529946"/>
    </source>
</evidence>
<keyword evidence="6" id="KW-1185">Reference proteome</keyword>
<dbReference type="PANTHER" id="PTHR42759:SF1">
    <property type="entry name" value="MAGNESIUM-CHELATASE SUBUNIT CHLD"/>
    <property type="match status" value="1"/>
</dbReference>
<keyword evidence="1" id="KW-0547">Nucleotide-binding</keyword>
<dbReference type="Proteomes" id="UP000529946">
    <property type="component" value="Unassembled WGS sequence"/>
</dbReference>
<dbReference type="InterPro" id="IPR003593">
    <property type="entry name" value="AAA+_ATPase"/>
</dbReference>
<proteinExistence type="inferred from homology"/>
<dbReference type="SMART" id="SM00382">
    <property type="entry name" value="AAA"/>
    <property type="match status" value="1"/>
</dbReference>
<accession>A0A7W6JEP3</accession>
<protein>
    <submittedName>
        <fullName evidence="5">MoxR-like ATPase</fullName>
        <ecNumber evidence="5">3.6.3.-</ecNumber>
    </submittedName>
</protein>
<gene>
    <name evidence="5" type="ORF">GGR12_002605</name>
</gene>
<evidence type="ECO:0000256" key="1">
    <source>
        <dbReference type="ARBA" id="ARBA00022741"/>
    </source>
</evidence>
<evidence type="ECO:0000313" key="5">
    <source>
        <dbReference type="EMBL" id="MBB4083739.1"/>
    </source>
</evidence>
<dbReference type="GO" id="GO:0016887">
    <property type="term" value="F:ATP hydrolysis activity"/>
    <property type="evidence" value="ECO:0007669"/>
    <property type="project" value="InterPro"/>
</dbReference>
<evidence type="ECO:0000256" key="2">
    <source>
        <dbReference type="ARBA" id="ARBA00022840"/>
    </source>
</evidence>
<dbReference type="EMBL" id="JACIDM010000002">
    <property type="protein sequence ID" value="MBB4083739.1"/>
    <property type="molecule type" value="Genomic_DNA"/>
</dbReference>
<dbReference type="PIRSF" id="PIRSF002849">
    <property type="entry name" value="AAA_ATPase_chaperone_MoxR_prd"/>
    <property type="match status" value="1"/>
</dbReference>
<dbReference type="Pfam" id="PF17863">
    <property type="entry name" value="AAA_lid_2"/>
    <property type="match status" value="1"/>
</dbReference>